<dbReference type="RefSeq" id="WP_234866668.1">
    <property type="nucleotide sequence ID" value="NZ_JAKEVY010000003.1"/>
</dbReference>
<keyword evidence="3" id="KW-1185">Reference proteome</keyword>
<dbReference type="InterPro" id="IPR054545">
    <property type="entry name" value="ApeI-like"/>
</dbReference>
<comment type="caution">
    <text evidence="2">The sequence shown here is derived from an EMBL/GenBank/DDBJ whole genome shotgun (WGS) entry which is preliminary data.</text>
</comment>
<evidence type="ECO:0000313" key="3">
    <source>
        <dbReference type="Proteomes" id="UP001200145"/>
    </source>
</evidence>
<reference evidence="2 3" key="1">
    <citation type="submission" date="2022-01" db="EMBL/GenBank/DDBJ databases">
        <title>Flavihumibacter sp. nov., isolated from sediment of a river.</title>
        <authorList>
            <person name="Liu H."/>
        </authorList>
    </citation>
    <scope>NUCLEOTIDE SEQUENCE [LARGE SCALE GENOMIC DNA]</scope>
    <source>
        <strain evidence="2 3">RY-1</strain>
    </source>
</reference>
<dbReference type="EMBL" id="JAKEVY010000003">
    <property type="protein sequence ID" value="MCF1715719.1"/>
    <property type="molecule type" value="Genomic_DNA"/>
</dbReference>
<proteinExistence type="predicted"/>
<organism evidence="2 3">
    <name type="scientific">Flavihumibacter fluminis</name>
    <dbReference type="NCBI Taxonomy" id="2909236"/>
    <lineage>
        <taxon>Bacteria</taxon>
        <taxon>Pseudomonadati</taxon>
        <taxon>Bacteroidota</taxon>
        <taxon>Chitinophagia</taxon>
        <taxon>Chitinophagales</taxon>
        <taxon>Chitinophagaceae</taxon>
        <taxon>Flavihumibacter</taxon>
    </lineage>
</organism>
<dbReference type="Proteomes" id="UP001200145">
    <property type="component" value="Unassembled WGS sequence"/>
</dbReference>
<accession>A0ABS9BLJ6</accession>
<evidence type="ECO:0000313" key="2">
    <source>
        <dbReference type="EMBL" id="MCF1715719.1"/>
    </source>
</evidence>
<dbReference type="SUPFAM" id="SSF54637">
    <property type="entry name" value="Thioesterase/thiol ester dehydrase-isomerase"/>
    <property type="match status" value="1"/>
</dbReference>
<dbReference type="Gene3D" id="3.10.129.10">
    <property type="entry name" value="Hotdog Thioesterase"/>
    <property type="match status" value="1"/>
</dbReference>
<sequence length="127" mass="14175">MILTGEFFTIHALEKGDGMVKAGLLWNAEHPIFQGHFPGQPVVPGVCMIQLVQEILEQALEKPVELVSSSQVKFLHVIDPRQFPVTDLLLQYSVTEKGTYQVSSTLMKETTNFMKMNAVFNAPVLSK</sequence>
<evidence type="ECO:0000259" key="1">
    <source>
        <dbReference type="Pfam" id="PF22818"/>
    </source>
</evidence>
<protein>
    <recommendedName>
        <fullName evidence="1">ApeI dehydratase-like domain-containing protein</fullName>
    </recommendedName>
</protein>
<name>A0ABS9BLJ6_9BACT</name>
<feature type="domain" description="ApeI dehydratase-like" evidence="1">
    <location>
        <begin position="19"/>
        <end position="88"/>
    </location>
</feature>
<dbReference type="InterPro" id="IPR029069">
    <property type="entry name" value="HotDog_dom_sf"/>
</dbReference>
<dbReference type="Pfam" id="PF22818">
    <property type="entry name" value="ApeI-like"/>
    <property type="match status" value="1"/>
</dbReference>
<gene>
    <name evidence="2" type="ORF">L0U88_13860</name>
</gene>